<feature type="compositionally biased region" description="Low complexity" evidence="2">
    <location>
        <begin position="110"/>
        <end position="121"/>
    </location>
</feature>
<evidence type="ECO:0000256" key="1">
    <source>
        <dbReference type="ARBA" id="ARBA00008315"/>
    </source>
</evidence>
<dbReference type="Proteomes" id="UP000678499">
    <property type="component" value="Unassembled WGS sequence"/>
</dbReference>
<protein>
    <recommendedName>
        <fullName evidence="5">Cilia- and flagella-associated protein 97</fullName>
    </recommendedName>
</protein>
<dbReference type="InterPro" id="IPR038791">
    <property type="entry name" value="Cfap97/Hemingway"/>
</dbReference>
<dbReference type="Pfam" id="PF13879">
    <property type="entry name" value="Hmw_CFAP97"/>
    <property type="match status" value="1"/>
</dbReference>
<feature type="region of interest" description="Disordered" evidence="2">
    <location>
        <begin position="83"/>
        <end position="124"/>
    </location>
</feature>
<evidence type="ECO:0008006" key="5">
    <source>
        <dbReference type="Google" id="ProtNLM"/>
    </source>
</evidence>
<evidence type="ECO:0000256" key="2">
    <source>
        <dbReference type="SAM" id="MobiDB-lite"/>
    </source>
</evidence>
<evidence type="ECO:0000313" key="4">
    <source>
        <dbReference type="Proteomes" id="UP000678499"/>
    </source>
</evidence>
<name>A0A7R9GB41_9CRUS</name>
<dbReference type="EMBL" id="OA882518">
    <property type="protein sequence ID" value="CAD7275779.1"/>
    <property type="molecule type" value="Genomic_DNA"/>
</dbReference>
<feature type="region of interest" description="Disordered" evidence="2">
    <location>
        <begin position="267"/>
        <end position="321"/>
    </location>
</feature>
<proteinExistence type="inferred from homology"/>
<dbReference type="GO" id="GO:0007283">
    <property type="term" value="P:spermatogenesis"/>
    <property type="evidence" value="ECO:0007669"/>
    <property type="project" value="TreeGrafter"/>
</dbReference>
<dbReference type="PANTHER" id="PTHR23035:SF1">
    <property type="entry name" value="CILIA- AND FLAGELLA-ASSOCIATED PROTEIN 97"/>
    <property type="match status" value="1"/>
</dbReference>
<reference evidence="3" key="1">
    <citation type="submission" date="2020-11" db="EMBL/GenBank/DDBJ databases">
        <authorList>
            <person name="Tran Van P."/>
        </authorList>
    </citation>
    <scope>NUCLEOTIDE SEQUENCE</scope>
</reference>
<feature type="compositionally biased region" description="Low complexity" evidence="2">
    <location>
        <begin position="53"/>
        <end position="62"/>
    </location>
</feature>
<evidence type="ECO:0000313" key="3">
    <source>
        <dbReference type="EMBL" id="CAD7275779.1"/>
    </source>
</evidence>
<dbReference type="PANTHER" id="PTHR23035">
    <property type="entry name" value="CILIA- AND FLAGELLA-ASSOCIATED PROTEIN 97-RELATED"/>
    <property type="match status" value="1"/>
</dbReference>
<gene>
    <name evidence="3" type="ORF">NMOB1V02_LOCUS3568</name>
</gene>
<dbReference type="AlphaFoldDB" id="A0A7R9GB41"/>
<dbReference type="OrthoDB" id="6369192at2759"/>
<dbReference type="EMBL" id="CAJPEX010000481">
    <property type="protein sequence ID" value="CAG0915931.1"/>
    <property type="molecule type" value="Genomic_DNA"/>
</dbReference>
<accession>A0A7R9GB41</accession>
<sequence length="321" mass="35430">MSWKVGLQDTDFDPEIHGDVDFSFFSEDGSSGASSVAVKVTTDKKPPEPIKLTPPDITISSSSDTKKITIPAVNGASALDVSYSDEEFESSSGDCATESDSEGGDITEVSPLSSPNLSPFLPRRKKIGAIHRKLRLESESEEDSDANRVSRDPLSNMKSLTDTLNQIETKRHHRHLTPTPKRTRRFNMSFSNDEVVRIDRDNQILLRKILQCHNRPASLPVRAATRALTRSANSLSTSKAVTKAKEQRRIDYENFILLKKIQSARPSSEIEESLRRGASSRSNGIRSGSSHSKERHHSVSSASAMSKPGHDSSTDIGWISW</sequence>
<keyword evidence="4" id="KW-1185">Reference proteome</keyword>
<feature type="compositionally biased region" description="Low complexity" evidence="2">
    <location>
        <begin position="276"/>
        <end position="290"/>
    </location>
</feature>
<comment type="similarity">
    <text evidence="1">Belongs to the CFAP97 family.</text>
</comment>
<organism evidence="3">
    <name type="scientific">Notodromas monacha</name>
    <dbReference type="NCBI Taxonomy" id="399045"/>
    <lineage>
        <taxon>Eukaryota</taxon>
        <taxon>Metazoa</taxon>
        <taxon>Ecdysozoa</taxon>
        <taxon>Arthropoda</taxon>
        <taxon>Crustacea</taxon>
        <taxon>Oligostraca</taxon>
        <taxon>Ostracoda</taxon>
        <taxon>Podocopa</taxon>
        <taxon>Podocopida</taxon>
        <taxon>Cypridocopina</taxon>
        <taxon>Cypridoidea</taxon>
        <taxon>Cyprididae</taxon>
        <taxon>Notodromas</taxon>
    </lineage>
</organism>
<dbReference type="InterPro" id="IPR029488">
    <property type="entry name" value="Hmw/CFAP97"/>
</dbReference>
<feature type="region of interest" description="Disordered" evidence="2">
    <location>
        <begin position="137"/>
        <end position="156"/>
    </location>
</feature>
<feature type="region of interest" description="Disordered" evidence="2">
    <location>
        <begin position="36"/>
        <end position="62"/>
    </location>
</feature>